<gene>
    <name evidence="1" type="ORF">GLOINDRAFT_35658</name>
</gene>
<accession>U9TAY7</accession>
<sequence length="51" mass="5921">MPLNRGTDDILVSYTRDEKILSIDIDGVSKTLQCHMFDVRERQTTTLYCDL</sequence>
<dbReference type="HOGENOM" id="CLU_3107588_0_0_1"/>
<dbReference type="AlphaFoldDB" id="U9TAY7"/>
<proteinExistence type="predicted"/>
<reference evidence="1" key="1">
    <citation type="submission" date="2013-07" db="EMBL/GenBank/DDBJ databases">
        <title>The genome of an arbuscular mycorrhizal fungus provides insights into the evolution of the oldest plant symbiosis.</title>
        <authorList>
            <consortium name="DOE Joint Genome Institute"/>
            <person name="Tisserant E."/>
            <person name="Malbreil M."/>
            <person name="Kuo A."/>
            <person name="Kohler A."/>
            <person name="Symeonidi A."/>
            <person name="Balestrini R."/>
            <person name="Charron P."/>
            <person name="Duensing N."/>
            <person name="Frei-dit-Frey N."/>
            <person name="Gianinazzi-Pearson V."/>
            <person name="Gilbert B."/>
            <person name="Handa Y."/>
            <person name="Hijri M."/>
            <person name="Kaul R."/>
            <person name="Kawaguchi M."/>
            <person name="Krajinski F."/>
            <person name="Lammers P."/>
            <person name="Lapierre D."/>
            <person name="Masclaux F.G."/>
            <person name="Murat C."/>
            <person name="Morin E."/>
            <person name="Ndikumana S."/>
            <person name="Pagni M."/>
            <person name="Petitpierre D."/>
            <person name="Requena N."/>
            <person name="Rosikiewicz P."/>
            <person name="Riley R."/>
            <person name="Saito K."/>
            <person name="San Clemente H."/>
            <person name="Shapiro H."/>
            <person name="van Tuinen D."/>
            <person name="Becard G."/>
            <person name="Bonfante P."/>
            <person name="Paszkowski U."/>
            <person name="Shachar-Hill Y."/>
            <person name="Young J.P."/>
            <person name="Sanders I.R."/>
            <person name="Henrissat B."/>
            <person name="Rensing S.A."/>
            <person name="Grigoriev I.V."/>
            <person name="Corradi N."/>
            <person name="Roux C."/>
            <person name="Martin F."/>
        </authorList>
    </citation>
    <scope>NUCLEOTIDE SEQUENCE</scope>
    <source>
        <strain evidence="1">DAOM 197198</strain>
    </source>
</reference>
<dbReference type="EMBL" id="KI293155">
    <property type="protein sequence ID" value="ESA05339.1"/>
    <property type="molecule type" value="Genomic_DNA"/>
</dbReference>
<organism evidence="1">
    <name type="scientific">Rhizophagus irregularis (strain DAOM 181602 / DAOM 197198 / MUCL 43194)</name>
    <name type="common">Arbuscular mycorrhizal fungus</name>
    <name type="synonym">Glomus intraradices</name>
    <dbReference type="NCBI Taxonomy" id="747089"/>
    <lineage>
        <taxon>Eukaryota</taxon>
        <taxon>Fungi</taxon>
        <taxon>Fungi incertae sedis</taxon>
        <taxon>Mucoromycota</taxon>
        <taxon>Glomeromycotina</taxon>
        <taxon>Glomeromycetes</taxon>
        <taxon>Glomerales</taxon>
        <taxon>Glomeraceae</taxon>
        <taxon>Rhizophagus</taxon>
    </lineage>
</organism>
<evidence type="ECO:0000313" key="1">
    <source>
        <dbReference type="EMBL" id="ESA05339.1"/>
    </source>
</evidence>
<dbReference type="VEuPathDB" id="FungiDB:RhiirFUN_022521"/>
<protein>
    <submittedName>
        <fullName evidence="1">Uncharacterized protein</fullName>
    </submittedName>
</protein>
<name>U9TAY7_RHIID</name>